<sequence length="365" mass="38743">MSRFLSNDFINKDPRAKLTVAKMANIGDLVTPSAEYLTASGLTSLTVTAGCVVTVGSTGVFKTDATVLSTGNLDAGSAFVVGKDYYVYICDPGSEDMDEVYKISLNSTYPDGYNAETSRKIGGFHYGRVRQVSSKLIPINTAGAEKGSGWESNVASGIVPRSVWTLKHRPKCSPEGMVYAGGGLWVDIYLASSNGVGGVKSAYNATPLTGTEGHNSYDFIDLGLKSGKRLLSYSEWQQAAYGSPQGADGNNTNAWAATTNTARTTTGKVVNAVSAIGCVDCVGNVWEWLDELSYRYDGTQSWSWKDVLGTGNGQAYTEGTYGLVRLLAGGGWIFGVFAGCRAVNCGNFPWNVHADIGARFGCDSL</sequence>
<dbReference type="InterPro" id="IPR042095">
    <property type="entry name" value="SUMF_sf"/>
</dbReference>
<protein>
    <submittedName>
        <fullName evidence="3">Uncharacterized protein</fullName>
    </submittedName>
</protein>
<dbReference type="Gene3D" id="3.90.1580.10">
    <property type="entry name" value="paralog of FGE (formylglycine-generating enzyme)"/>
    <property type="match status" value="1"/>
</dbReference>
<feature type="domain" description="Major tropism determinant second" evidence="2">
    <location>
        <begin position="35"/>
        <end position="151"/>
    </location>
</feature>
<dbReference type="Pfam" id="PF21916">
    <property type="entry name" value="mtd_2nd"/>
    <property type="match status" value="1"/>
</dbReference>
<gene>
    <name evidence="3" type="ORF">DWY96_06680</name>
</gene>
<accession>A0A3R5VVM1</accession>
<reference evidence="3 4" key="1">
    <citation type="submission" date="2018-08" db="EMBL/GenBank/DDBJ databases">
        <title>A genome reference for cultivated species of the human gut microbiota.</title>
        <authorList>
            <person name="Zou Y."/>
            <person name="Xue W."/>
            <person name="Luo G."/>
        </authorList>
    </citation>
    <scope>NUCLEOTIDE SEQUENCE [LARGE SCALE GENOMIC DNA]</scope>
    <source>
        <strain evidence="3 4">AF28-15</strain>
    </source>
</reference>
<proteinExistence type="predicted"/>
<evidence type="ECO:0000259" key="2">
    <source>
        <dbReference type="Pfam" id="PF21916"/>
    </source>
</evidence>
<evidence type="ECO:0000313" key="3">
    <source>
        <dbReference type="EMBL" id="RGQ50629.1"/>
    </source>
</evidence>
<comment type="caution">
    <text evidence="3">The sequence shown here is derived from an EMBL/GenBank/DDBJ whole genome shotgun (WGS) entry which is preliminary data.</text>
</comment>
<evidence type="ECO:0000259" key="1">
    <source>
        <dbReference type="Pfam" id="PF03781"/>
    </source>
</evidence>
<organism evidence="3 4">
    <name type="scientific">Roseburia inulinivorans</name>
    <dbReference type="NCBI Taxonomy" id="360807"/>
    <lineage>
        <taxon>Bacteria</taxon>
        <taxon>Bacillati</taxon>
        <taxon>Bacillota</taxon>
        <taxon>Clostridia</taxon>
        <taxon>Lachnospirales</taxon>
        <taxon>Lachnospiraceae</taxon>
        <taxon>Roseburia</taxon>
    </lineage>
</organism>
<dbReference type="SUPFAM" id="SSF56436">
    <property type="entry name" value="C-type lectin-like"/>
    <property type="match status" value="1"/>
</dbReference>
<feature type="domain" description="Sulfatase-modifying factor enzyme-like" evidence="1">
    <location>
        <begin position="226"/>
        <end position="359"/>
    </location>
</feature>
<dbReference type="Pfam" id="PF03781">
    <property type="entry name" value="FGE-sulfatase"/>
    <property type="match status" value="1"/>
</dbReference>
<dbReference type="SUPFAM" id="SSF141658">
    <property type="entry name" value="Bacteriophage trimeric proteins domain"/>
    <property type="match status" value="1"/>
</dbReference>
<dbReference type="InterPro" id="IPR016187">
    <property type="entry name" value="CTDL_fold"/>
</dbReference>
<evidence type="ECO:0000313" key="4">
    <source>
        <dbReference type="Proteomes" id="UP000283738"/>
    </source>
</evidence>
<name>A0A3R5VVM1_9FIRM</name>
<dbReference type="EMBL" id="QRTF01000011">
    <property type="protein sequence ID" value="RGQ50629.1"/>
    <property type="molecule type" value="Genomic_DNA"/>
</dbReference>
<dbReference type="RefSeq" id="WP_118109523.1">
    <property type="nucleotide sequence ID" value="NZ_QRTF01000011.1"/>
</dbReference>
<dbReference type="Gene3D" id="2.80.20.10">
    <property type="entry name" value="Tail fiber receptor-binding protein"/>
    <property type="match status" value="1"/>
</dbReference>
<dbReference type="InterPro" id="IPR005532">
    <property type="entry name" value="SUMF_dom"/>
</dbReference>
<dbReference type="Proteomes" id="UP000283738">
    <property type="component" value="Unassembled WGS sequence"/>
</dbReference>
<dbReference type="InterPro" id="IPR054114">
    <property type="entry name" value="Mtd_2nd"/>
</dbReference>
<dbReference type="AlphaFoldDB" id="A0A3R5VVM1"/>